<accession>A0A833QI06</accession>
<name>A0A833QI06_9POAL</name>
<protein>
    <submittedName>
        <fullName evidence="1">Uncharacterized protein</fullName>
    </submittedName>
</protein>
<reference evidence="1" key="1">
    <citation type="submission" date="2020-01" db="EMBL/GenBank/DDBJ databases">
        <title>Genome sequence of Kobresia littledalei, the first chromosome-level genome in the family Cyperaceae.</title>
        <authorList>
            <person name="Qu G."/>
        </authorList>
    </citation>
    <scope>NUCLEOTIDE SEQUENCE</scope>
    <source>
        <strain evidence="1">C.B.Clarke</strain>
        <tissue evidence="1">Leaf</tissue>
    </source>
</reference>
<organism evidence="1 2">
    <name type="scientific">Carex littledalei</name>
    <dbReference type="NCBI Taxonomy" id="544730"/>
    <lineage>
        <taxon>Eukaryota</taxon>
        <taxon>Viridiplantae</taxon>
        <taxon>Streptophyta</taxon>
        <taxon>Embryophyta</taxon>
        <taxon>Tracheophyta</taxon>
        <taxon>Spermatophyta</taxon>
        <taxon>Magnoliopsida</taxon>
        <taxon>Liliopsida</taxon>
        <taxon>Poales</taxon>
        <taxon>Cyperaceae</taxon>
        <taxon>Cyperoideae</taxon>
        <taxon>Cariceae</taxon>
        <taxon>Carex</taxon>
        <taxon>Carex subgen. Euthyceras</taxon>
    </lineage>
</organism>
<dbReference type="EMBL" id="SWLB01000024">
    <property type="protein sequence ID" value="KAF3323064.1"/>
    <property type="molecule type" value="Genomic_DNA"/>
</dbReference>
<dbReference type="AlphaFoldDB" id="A0A833QI06"/>
<evidence type="ECO:0000313" key="2">
    <source>
        <dbReference type="Proteomes" id="UP000623129"/>
    </source>
</evidence>
<keyword evidence="2" id="KW-1185">Reference proteome</keyword>
<comment type="caution">
    <text evidence="1">The sequence shown here is derived from an EMBL/GenBank/DDBJ whole genome shotgun (WGS) entry which is preliminary data.</text>
</comment>
<gene>
    <name evidence="1" type="ORF">FCM35_KLT13053</name>
</gene>
<evidence type="ECO:0000313" key="1">
    <source>
        <dbReference type="EMBL" id="KAF3323064.1"/>
    </source>
</evidence>
<proteinExistence type="predicted"/>
<sequence length="111" mass="12606">MGRIKPDSDRPMQRYLVGRIILDHLIQSKRGHVAKASQESDIQPTTLADNKLAARDQGIDGLEVLKNRFHKFKESDYLANSDYYKKLAQGQDPKIHKVGEEIWLGDLSTST</sequence>
<dbReference type="Proteomes" id="UP000623129">
    <property type="component" value="Unassembled WGS sequence"/>
</dbReference>